<dbReference type="Gene3D" id="1.10.8.730">
    <property type="match status" value="1"/>
</dbReference>
<reference evidence="3 4" key="1">
    <citation type="journal article" date="2016" name="Nat. Commun.">
        <title>Thousands of microbial genomes shed light on interconnected biogeochemical processes in an aquifer system.</title>
        <authorList>
            <person name="Anantharaman K."/>
            <person name="Brown C.T."/>
            <person name="Hug L.A."/>
            <person name="Sharon I."/>
            <person name="Castelle C.J."/>
            <person name="Probst A.J."/>
            <person name="Thomas B.C."/>
            <person name="Singh A."/>
            <person name="Wilkins M.J."/>
            <person name="Karaoz U."/>
            <person name="Brodie E.L."/>
            <person name="Williams K.H."/>
            <person name="Hubbard S.S."/>
            <person name="Banfield J.F."/>
        </authorList>
    </citation>
    <scope>NUCLEOTIDE SEQUENCE [LARGE SCALE GENOMIC DNA]</scope>
</reference>
<proteinExistence type="predicted"/>
<dbReference type="EMBL" id="MEYK01000036">
    <property type="protein sequence ID" value="OGD24702.1"/>
    <property type="molecule type" value="Genomic_DNA"/>
</dbReference>
<feature type="coiled-coil region" evidence="1">
    <location>
        <begin position="93"/>
        <end position="141"/>
    </location>
</feature>
<comment type="caution">
    <text evidence="3">The sequence shown here is derived from an EMBL/GenBank/DDBJ whole genome shotgun (WGS) entry which is preliminary data.</text>
</comment>
<dbReference type="Gene3D" id="3.40.50.300">
    <property type="entry name" value="P-loop containing nucleotide triphosphate hydrolases"/>
    <property type="match status" value="1"/>
</dbReference>
<evidence type="ECO:0000313" key="3">
    <source>
        <dbReference type="EMBL" id="OGD24702.1"/>
    </source>
</evidence>
<organism evidence="3 4">
    <name type="scientific">Candidatus Azambacteria bacterium RIFCSPHIGHO2_01_FULL_40_24</name>
    <dbReference type="NCBI Taxonomy" id="1797301"/>
    <lineage>
        <taxon>Bacteria</taxon>
        <taxon>Candidatus Azamiibacteriota</taxon>
    </lineage>
</organism>
<name>A0A1F5B269_9BACT</name>
<evidence type="ECO:0000313" key="4">
    <source>
        <dbReference type="Proteomes" id="UP000176431"/>
    </source>
</evidence>
<feature type="domain" description="TraG P-loop" evidence="2">
    <location>
        <begin position="246"/>
        <end position="548"/>
    </location>
</feature>
<dbReference type="PANTHER" id="PTHR30121">
    <property type="entry name" value="UNCHARACTERIZED PROTEIN YJGR-RELATED"/>
    <property type="match status" value="1"/>
</dbReference>
<dbReference type="NCBIfam" id="NF045971">
    <property type="entry name" value="conju_CD1110"/>
    <property type="match status" value="1"/>
</dbReference>
<accession>A0A1F5B269</accession>
<dbReference type="InterPro" id="IPR027417">
    <property type="entry name" value="P-loop_NTPase"/>
</dbReference>
<dbReference type="SUPFAM" id="SSF52540">
    <property type="entry name" value="P-loop containing nucleoside triphosphate hydrolases"/>
    <property type="match status" value="1"/>
</dbReference>
<sequence>MALPFFGKKEEIAITGPEQIYRKGLAALYDILAPSALEINSNYLRIGKKLTRSFFIFNYPRFLNTNWFATMINLDKTLDISFFISPIDTGMALKNLRKKVAQVESEISMREDRGLVRDPMLETAYRDLEDLRDKLQQAREKLFKFGLYITVYANSLEELNKIETSIRSILDAKMAYSKPAIYQQVEGFNSTLPIVNDELQINTTMNSGPIAATFPFVSSDLTSDSGILYGINRHNNSLILFDRFSLENANTVIFGKAGGGKSYAAKLEILRSMMLGSEVIVIDPEDEYRYLAETIGGAFLKISLTSENHLNPFDLPLPREDENPADILRSNIINLVGLLRIMLGGLSPEEDAIIDAAIAQTYASRDITPASDFSKNVMPTMSDLKTVLDNMTGAESLSRRLEKYVTGSYAGFLNNPTNLEIKNKLVVFGIRDMEEELQPIAMYVILHFVWNIIRSELKKRVLMVDEAWWLMKHDDGASFMFGIAKRARKYFLGVTTITQDVTDFLGSPYGKPILTNSSLQFLFKQSPANIDVLQKTFNLTDEEKFLLLESEVGEGLFFAGLKHVAIKVIASYTEDQIITSDPAQLLQIEAAKKELERAEAMAP</sequence>
<evidence type="ECO:0000256" key="1">
    <source>
        <dbReference type="SAM" id="Coils"/>
    </source>
</evidence>
<dbReference type="InterPro" id="IPR043964">
    <property type="entry name" value="P-loop_TraG"/>
</dbReference>
<dbReference type="Proteomes" id="UP000176431">
    <property type="component" value="Unassembled WGS sequence"/>
</dbReference>
<dbReference type="PANTHER" id="PTHR30121:SF6">
    <property type="entry name" value="SLR6007 PROTEIN"/>
    <property type="match status" value="1"/>
</dbReference>
<dbReference type="InterPro" id="IPR051162">
    <property type="entry name" value="T4SS_component"/>
</dbReference>
<protein>
    <submittedName>
        <fullName evidence="3">Conjugal transfer protein TraC</fullName>
    </submittedName>
</protein>
<dbReference type="Pfam" id="PF19044">
    <property type="entry name" value="P-loop_TraG"/>
    <property type="match status" value="1"/>
</dbReference>
<gene>
    <name evidence="3" type="ORF">A2819_03125</name>
</gene>
<dbReference type="AlphaFoldDB" id="A0A1F5B269"/>
<evidence type="ECO:0000259" key="2">
    <source>
        <dbReference type="Pfam" id="PF19044"/>
    </source>
</evidence>
<keyword evidence="1" id="KW-0175">Coiled coil</keyword>